<dbReference type="OrthoDB" id="3690397at2"/>
<organism evidence="2 3">
    <name type="scientific">Saccharomonospora marina XMU15</name>
    <dbReference type="NCBI Taxonomy" id="882083"/>
    <lineage>
        <taxon>Bacteria</taxon>
        <taxon>Bacillati</taxon>
        <taxon>Actinomycetota</taxon>
        <taxon>Actinomycetes</taxon>
        <taxon>Pseudonocardiales</taxon>
        <taxon>Pseudonocardiaceae</taxon>
        <taxon>Saccharomonospora</taxon>
    </lineage>
</organism>
<name>H5X043_9PSEU</name>
<dbReference type="STRING" id="882083.SacmaDRAFT_4866"/>
<feature type="chain" id="PRO_5003600610" evidence="1">
    <location>
        <begin position="28"/>
        <end position="66"/>
    </location>
</feature>
<evidence type="ECO:0000256" key="1">
    <source>
        <dbReference type="SAM" id="SignalP"/>
    </source>
</evidence>
<dbReference type="RefSeq" id="WP_009156417.1">
    <property type="nucleotide sequence ID" value="NZ_CM001439.1"/>
</dbReference>
<gene>
    <name evidence="2" type="ORF">SacmaDRAFT_4866</name>
</gene>
<keyword evidence="1" id="KW-0732">Signal</keyword>
<keyword evidence="3" id="KW-1185">Reference proteome</keyword>
<feature type="signal peptide" evidence="1">
    <location>
        <begin position="1"/>
        <end position="27"/>
    </location>
</feature>
<dbReference type="Proteomes" id="UP000004926">
    <property type="component" value="Chromosome"/>
</dbReference>
<protein>
    <submittedName>
        <fullName evidence="2">Uncharacterized protein</fullName>
    </submittedName>
</protein>
<dbReference type="EMBL" id="CM001439">
    <property type="protein sequence ID" value="EHR53039.1"/>
    <property type="molecule type" value="Genomic_DNA"/>
</dbReference>
<reference evidence="2 3" key="1">
    <citation type="journal article" date="2012" name="Stand. Genomic Sci.">
        <title>Genome sequence of the ocean sediment bacterium Saccharomonospora marina type strain (XMU15(T)).</title>
        <authorList>
            <person name="Klenk H.P."/>
            <person name="Lu M."/>
            <person name="Lucas S."/>
            <person name="Lapidus A."/>
            <person name="Copeland A."/>
            <person name="Pitluck S."/>
            <person name="Goodwin L.A."/>
            <person name="Han C."/>
            <person name="Tapia R."/>
            <person name="Brambilla E.M."/>
            <person name="Potter G."/>
            <person name="Land M."/>
            <person name="Ivanova N."/>
            <person name="Rohde M."/>
            <person name="Goker M."/>
            <person name="Detter J.C."/>
            <person name="Li W.J."/>
            <person name="Kyrpides N.C."/>
            <person name="Woyke T."/>
        </authorList>
    </citation>
    <scope>NUCLEOTIDE SEQUENCE [LARGE SCALE GENOMIC DNA]</scope>
    <source>
        <strain evidence="2 3">XMU15</strain>
    </source>
</reference>
<dbReference type="HOGENOM" id="CLU_2828627_0_0_11"/>
<evidence type="ECO:0000313" key="2">
    <source>
        <dbReference type="EMBL" id="EHR53039.1"/>
    </source>
</evidence>
<sequence>MRTLRRGMVAAALAVPLAFGTAGVASAHDDGGIAWGAEYQAFFAAAGPDGAVVGGVSAEAGGVMWD</sequence>
<accession>H5X043</accession>
<dbReference type="AlphaFoldDB" id="H5X043"/>
<evidence type="ECO:0000313" key="3">
    <source>
        <dbReference type="Proteomes" id="UP000004926"/>
    </source>
</evidence>
<proteinExistence type="predicted"/>